<comment type="caution">
    <text evidence="5">The sequence shown here is derived from an EMBL/GenBank/DDBJ whole genome shotgun (WGS) entry which is preliminary data.</text>
</comment>
<dbReference type="InterPro" id="IPR014710">
    <property type="entry name" value="RmlC-like_jellyroll"/>
</dbReference>
<proteinExistence type="predicted"/>
<dbReference type="PANTHER" id="PTHR43280:SF2">
    <property type="entry name" value="HTH-TYPE TRANSCRIPTIONAL REGULATOR EXSA"/>
    <property type="match status" value="1"/>
</dbReference>
<dbReference type="PROSITE" id="PS00041">
    <property type="entry name" value="HTH_ARAC_FAMILY_1"/>
    <property type="match status" value="1"/>
</dbReference>
<keyword evidence="3" id="KW-0804">Transcription</keyword>
<dbReference type="SMART" id="SM00342">
    <property type="entry name" value="HTH_ARAC"/>
    <property type="match status" value="1"/>
</dbReference>
<dbReference type="SUPFAM" id="SSF46689">
    <property type="entry name" value="Homeodomain-like"/>
    <property type="match status" value="2"/>
</dbReference>
<name>B0G1A6_9FIRM</name>
<dbReference type="Pfam" id="PF02311">
    <property type="entry name" value="AraC_binding"/>
    <property type="match status" value="1"/>
</dbReference>
<evidence type="ECO:0000313" key="6">
    <source>
        <dbReference type="Proteomes" id="UP000005359"/>
    </source>
</evidence>
<dbReference type="GO" id="GO:0003700">
    <property type="term" value="F:DNA-binding transcription factor activity"/>
    <property type="evidence" value="ECO:0007669"/>
    <property type="project" value="InterPro"/>
</dbReference>
<sequence length="305" mass="34880">MLICNSSFPYLQVDYKIGVKELLAKSKEDIDKCCKGEYFMQLKYVDTKEEIIAINRKSKHIEPHLHNALEIVCVTSGALELGVGQELYHMEKGDIGFVFPDVIHHYQVLTPGVNKATYLIASPFTIVKFADIMQSMAPEYPIIKAEKVEPEVYRVINAILETEQSDITVAQAYLQIVLARCIGKLNLVEKSSVGSNDLIYQTVSYISANFKKKFSLEEMAKDLGVSKYVLSRLFSKTFHRNFNQYLNDARLNYACHRLENTSDSITNICLDSGFESQRTFNRVFKERYKISPSDYRSICVKEMLS</sequence>
<dbReference type="EMBL" id="AAXA02000001">
    <property type="protein sequence ID" value="EDR48623.1"/>
    <property type="molecule type" value="Genomic_DNA"/>
</dbReference>
<dbReference type="Gene3D" id="2.60.120.10">
    <property type="entry name" value="Jelly Rolls"/>
    <property type="match status" value="1"/>
</dbReference>
<reference evidence="5 6" key="1">
    <citation type="submission" date="2007-10" db="EMBL/GenBank/DDBJ databases">
        <title>Draft genome sequence of Dorea formicigenerans(ATCC 27755).</title>
        <authorList>
            <person name="Sudarsanam P."/>
            <person name="Ley R."/>
            <person name="Guruge J."/>
            <person name="Turnbaugh P.J."/>
            <person name="Mahowald M."/>
            <person name="Liep D."/>
            <person name="Gordon J."/>
        </authorList>
    </citation>
    <scope>NUCLEOTIDE SEQUENCE [LARGE SCALE GENOMIC DNA]</scope>
    <source>
        <strain evidence="5 6">ATCC 27755</strain>
    </source>
</reference>
<feature type="domain" description="HTH araC/xylS-type" evidence="4">
    <location>
        <begin position="200"/>
        <end position="298"/>
    </location>
</feature>
<keyword evidence="1" id="KW-0805">Transcription regulation</keyword>
<dbReference type="PaxDb" id="411461-DORFOR_00007"/>
<evidence type="ECO:0000256" key="1">
    <source>
        <dbReference type="ARBA" id="ARBA00023015"/>
    </source>
</evidence>
<dbReference type="InterPro" id="IPR018060">
    <property type="entry name" value="HTH_AraC"/>
</dbReference>
<organism evidence="5 6">
    <name type="scientific">Dorea formicigenerans ATCC 27755</name>
    <dbReference type="NCBI Taxonomy" id="411461"/>
    <lineage>
        <taxon>Bacteria</taxon>
        <taxon>Bacillati</taxon>
        <taxon>Bacillota</taxon>
        <taxon>Clostridia</taxon>
        <taxon>Lachnospirales</taxon>
        <taxon>Lachnospiraceae</taxon>
        <taxon>Dorea</taxon>
    </lineage>
</organism>
<dbReference type="SUPFAM" id="SSF51215">
    <property type="entry name" value="Regulatory protein AraC"/>
    <property type="match status" value="1"/>
</dbReference>
<dbReference type="AlphaFoldDB" id="B0G1A6"/>
<dbReference type="InterPro" id="IPR018062">
    <property type="entry name" value="HTH_AraC-typ_CS"/>
</dbReference>
<gene>
    <name evidence="5" type="ORF">DORFOR_00007</name>
</gene>
<dbReference type="Gene3D" id="1.10.10.60">
    <property type="entry name" value="Homeodomain-like"/>
    <property type="match status" value="2"/>
</dbReference>
<dbReference type="InterPro" id="IPR003313">
    <property type="entry name" value="AraC-bd"/>
</dbReference>
<evidence type="ECO:0000313" key="5">
    <source>
        <dbReference type="EMBL" id="EDR48623.1"/>
    </source>
</evidence>
<dbReference type="STRING" id="411461.DORFOR_00007"/>
<dbReference type="Proteomes" id="UP000005359">
    <property type="component" value="Unassembled WGS sequence"/>
</dbReference>
<dbReference type="PROSITE" id="PS01124">
    <property type="entry name" value="HTH_ARAC_FAMILY_2"/>
    <property type="match status" value="1"/>
</dbReference>
<evidence type="ECO:0000256" key="3">
    <source>
        <dbReference type="ARBA" id="ARBA00023163"/>
    </source>
</evidence>
<dbReference type="PANTHER" id="PTHR43280">
    <property type="entry name" value="ARAC-FAMILY TRANSCRIPTIONAL REGULATOR"/>
    <property type="match status" value="1"/>
</dbReference>
<accession>B0G1A6</accession>
<dbReference type="eggNOG" id="COG2207">
    <property type="taxonomic scope" value="Bacteria"/>
</dbReference>
<protein>
    <submittedName>
        <fullName evidence="5">Transcriptional regulator, AraC family</fullName>
    </submittedName>
</protein>
<dbReference type="Pfam" id="PF12833">
    <property type="entry name" value="HTH_18"/>
    <property type="match status" value="1"/>
</dbReference>
<dbReference type="GO" id="GO:0043565">
    <property type="term" value="F:sequence-specific DNA binding"/>
    <property type="evidence" value="ECO:0007669"/>
    <property type="project" value="InterPro"/>
</dbReference>
<evidence type="ECO:0000256" key="2">
    <source>
        <dbReference type="ARBA" id="ARBA00023125"/>
    </source>
</evidence>
<reference evidence="5 6" key="2">
    <citation type="submission" date="2007-10" db="EMBL/GenBank/DDBJ databases">
        <authorList>
            <person name="Fulton L."/>
            <person name="Clifton S."/>
            <person name="Fulton B."/>
            <person name="Xu J."/>
            <person name="Minx P."/>
            <person name="Pepin K.H."/>
            <person name="Johnson M."/>
            <person name="Thiruvilangam P."/>
            <person name="Bhonagiri V."/>
            <person name="Nash W.E."/>
            <person name="Wang C."/>
            <person name="Mardis E.R."/>
            <person name="Wilson R.K."/>
        </authorList>
    </citation>
    <scope>NUCLEOTIDE SEQUENCE [LARGE SCALE GENOMIC DNA]</scope>
    <source>
        <strain evidence="5 6">ATCC 27755</strain>
    </source>
</reference>
<dbReference type="InterPro" id="IPR020449">
    <property type="entry name" value="Tscrpt_reg_AraC-type_HTH"/>
</dbReference>
<evidence type="ECO:0000259" key="4">
    <source>
        <dbReference type="PROSITE" id="PS01124"/>
    </source>
</evidence>
<dbReference type="InterPro" id="IPR009057">
    <property type="entry name" value="Homeodomain-like_sf"/>
</dbReference>
<keyword evidence="2" id="KW-0238">DNA-binding</keyword>
<dbReference type="InterPro" id="IPR037923">
    <property type="entry name" value="HTH-like"/>
</dbReference>
<dbReference type="PRINTS" id="PR00032">
    <property type="entry name" value="HTHARAC"/>
</dbReference>